<organism evidence="6 7">
    <name type="scientific">Neolecta irregularis (strain DAH-3)</name>
    <dbReference type="NCBI Taxonomy" id="1198029"/>
    <lineage>
        <taxon>Eukaryota</taxon>
        <taxon>Fungi</taxon>
        <taxon>Dikarya</taxon>
        <taxon>Ascomycota</taxon>
        <taxon>Taphrinomycotina</taxon>
        <taxon>Neolectales</taxon>
        <taxon>Neolectaceae</taxon>
        <taxon>Neolecta</taxon>
    </lineage>
</organism>
<dbReference type="PANTHER" id="PTHR12658">
    <property type="entry name" value="BETA-TUBULIN COFACTOR D"/>
    <property type="match status" value="1"/>
</dbReference>
<feature type="signal peptide" evidence="3">
    <location>
        <begin position="1"/>
        <end position="20"/>
    </location>
</feature>
<gene>
    <name evidence="6" type="ORF">NEOLI_002782</name>
</gene>
<feature type="chain" id="PRO_5013341500" evidence="3">
    <location>
        <begin position="21"/>
        <end position="985"/>
    </location>
</feature>
<dbReference type="Proteomes" id="UP000186594">
    <property type="component" value="Unassembled WGS sequence"/>
</dbReference>
<dbReference type="PROSITE" id="PS50077">
    <property type="entry name" value="HEAT_REPEAT"/>
    <property type="match status" value="1"/>
</dbReference>
<dbReference type="Pfam" id="PF12612">
    <property type="entry name" value="TFCD_C"/>
    <property type="match status" value="1"/>
</dbReference>
<sequence length="985" mass="110901">MLLWLSLIIMTPFDLQLIESTEKKLVDQILNIGKPYLQSSGKEREGAAVLIARLLGRKDTCGELGGYIEWCYETWNADNSDVFLKTGILNSLCEIHEKGDRKYVQNIQPQMREIMARVDSDDLVKNNILVRKLRVKLVCRIGLSILKPRTARWRYTQKNRSLLKNLGQAVTDEEQLDEEYFEIDGKIEEIVGYLLDALKDKDTIVRWSAAKGIARITTRLPKDFADQVVSALLDLFAENNGKQSIASTSDATWHGSCLAVAELCRNGLILPPRIPDFLPYLQVALLFDIRRGAHSIGSHVRDAACYVIWSLVRTYPVEILSPFTHFLTSNLIIVSCFDREINVRRAASAAYQEGTGRQGNFPEGIAIIGIMDYFAVGTRKSAFSVGMEIATREEYKKDIIKHLQERVIRHWDRDMRELGAECFGKLSIFDVQSAKKILLEMISNTEVMDSTRLHGVILSISHIIDHFPETKMEESLQLYLPGIIGRLPERIWRSSDADILNEATCQLIVSLCSKPLKLVCEPLLNRIKAAFISSSISVHKKACQATMTVFTTFQIPDAIDDFVKRIDSKASITSRRGFTKALGAICFLNYEAKLEGVLFALQRSIDELVTYDTDTRANAISAIDSIFHNSFVFLKNALAASSFQSILRSVLRGLEDYTTDSRGDIGSIVRQASICTLTTCLRLSMGTSWLSDDLAQSIYSGILKQSVEKIDRVRQLASEKFIEILKMDELVFKPRDRELFGQLLQIDNSVGFPQDFWSSSEFFLAMLKSLQVPNYRISILSGFVTSAGAGSESLLRVTSTALISFTSQLSLTSNCHILTLLEFLESLIQMITENFETDRIMIPALVVIGNLFELQILQKVDGHYNFGHLFDLIHQATLKSRNVSKLAASIRVYSGLATLHKDKAGYNAILKLTNLLLHPFPRIRSLAADNLFVYTSSQNVISQHLVEECETVLLECDWSTNIKDLKTQVVVLRPLLLEIFRGAHD</sequence>
<dbReference type="GO" id="GO:0048487">
    <property type="term" value="F:beta-tubulin binding"/>
    <property type="evidence" value="ECO:0007669"/>
    <property type="project" value="InterPro"/>
</dbReference>
<evidence type="ECO:0000256" key="2">
    <source>
        <dbReference type="PROSITE-ProRule" id="PRU00103"/>
    </source>
</evidence>
<keyword evidence="7" id="KW-1185">Reference proteome</keyword>
<feature type="domain" description="Tubulin-folding cofactor D ARM repeats" evidence="5">
    <location>
        <begin position="129"/>
        <end position="365"/>
    </location>
</feature>
<dbReference type="InterPro" id="IPR011989">
    <property type="entry name" value="ARM-like"/>
</dbReference>
<dbReference type="GO" id="GO:0000226">
    <property type="term" value="P:microtubule cytoskeleton organization"/>
    <property type="evidence" value="ECO:0007669"/>
    <property type="project" value="TreeGrafter"/>
</dbReference>
<dbReference type="STRING" id="1198029.A0A1U7LNW5"/>
<dbReference type="EMBL" id="LXFE01000853">
    <property type="protein sequence ID" value="OLL24356.1"/>
    <property type="molecule type" value="Genomic_DNA"/>
</dbReference>
<dbReference type="AlphaFoldDB" id="A0A1U7LNW5"/>
<dbReference type="OMA" id="EPHEAWH"/>
<dbReference type="InterPro" id="IPR022577">
    <property type="entry name" value="TBCD_C"/>
</dbReference>
<dbReference type="InterPro" id="IPR021133">
    <property type="entry name" value="HEAT_type_2"/>
</dbReference>
<name>A0A1U7LNW5_NEOID</name>
<feature type="repeat" description="HEAT" evidence="2">
    <location>
        <begin position="190"/>
        <end position="227"/>
    </location>
</feature>
<dbReference type="OrthoDB" id="10253476at2759"/>
<protein>
    <submittedName>
        <fullName evidence="6">Tubulin-specific chaperone D</fullName>
    </submittedName>
</protein>
<dbReference type="InterPro" id="IPR033162">
    <property type="entry name" value="TBCD"/>
</dbReference>
<feature type="domain" description="Tubulin-folding cofactor D C-terminal" evidence="4">
    <location>
        <begin position="696"/>
        <end position="885"/>
    </location>
</feature>
<accession>A0A1U7LNW5</accession>
<comment type="caution">
    <text evidence="6">The sequence shown here is derived from an EMBL/GenBank/DDBJ whole genome shotgun (WGS) entry which is preliminary data.</text>
</comment>
<proteinExistence type="predicted"/>
<dbReference type="Pfam" id="PF23579">
    <property type="entry name" value="ARM_TBCD"/>
    <property type="match status" value="1"/>
</dbReference>
<evidence type="ECO:0000313" key="6">
    <source>
        <dbReference type="EMBL" id="OLL24356.1"/>
    </source>
</evidence>
<dbReference type="PANTHER" id="PTHR12658:SF0">
    <property type="entry name" value="TUBULIN-SPECIFIC CHAPERONE D"/>
    <property type="match status" value="1"/>
</dbReference>
<dbReference type="InterPro" id="IPR058033">
    <property type="entry name" value="ARM_TBCD_2nd"/>
</dbReference>
<dbReference type="GO" id="GO:0007023">
    <property type="term" value="P:post-chaperonin tubulin folding pathway"/>
    <property type="evidence" value="ECO:0007669"/>
    <property type="project" value="InterPro"/>
</dbReference>
<dbReference type="Pfam" id="PF25767">
    <property type="entry name" value="ARM_TBCD_2nd"/>
    <property type="match status" value="1"/>
</dbReference>
<keyword evidence="3" id="KW-0732">Signal</keyword>
<dbReference type="SUPFAM" id="SSF48371">
    <property type="entry name" value="ARM repeat"/>
    <property type="match status" value="1"/>
</dbReference>
<keyword evidence="1" id="KW-0143">Chaperone</keyword>
<evidence type="ECO:0000259" key="5">
    <source>
        <dbReference type="Pfam" id="PF25767"/>
    </source>
</evidence>
<reference evidence="6 7" key="1">
    <citation type="submission" date="2016-04" db="EMBL/GenBank/DDBJ databases">
        <title>Evolutionary innovation and constraint leading to complex multicellularity in the Ascomycota.</title>
        <authorList>
            <person name="Cisse O."/>
            <person name="Nguyen A."/>
            <person name="Hewitt D.A."/>
            <person name="Jedd G."/>
            <person name="Stajich J.E."/>
        </authorList>
    </citation>
    <scope>NUCLEOTIDE SEQUENCE [LARGE SCALE GENOMIC DNA]</scope>
    <source>
        <strain evidence="6 7">DAH-3</strain>
    </source>
</reference>
<dbReference type="GO" id="GO:0005096">
    <property type="term" value="F:GTPase activator activity"/>
    <property type="evidence" value="ECO:0007669"/>
    <property type="project" value="InterPro"/>
</dbReference>
<dbReference type="GO" id="GO:0007021">
    <property type="term" value="P:tubulin complex assembly"/>
    <property type="evidence" value="ECO:0007669"/>
    <property type="project" value="InterPro"/>
</dbReference>
<evidence type="ECO:0000259" key="4">
    <source>
        <dbReference type="Pfam" id="PF12612"/>
    </source>
</evidence>
<dbReference type="InterPro" id="IPR016024">
    <property type="entry name" value="ARM-type_fold"/>
</dbReference>
<evidence type="ECO:0000313" key="7">
    <source>
        <dbReference type="Proteomes" id="UP000186594"/>
    </source>
</evidence>
<dbReference type="Gene3D" id="1.25.10.10">
    <property type="entry name" value="Leucine-rich Repeat Variant"/>
    <property type="match status" value="2"/>
</dbReference>
<evidence type="ECO:0000256" key="1">
    <source>
        <dbReference type="ARBA" id="ARBA00023186"/>
    </source>
</evidence>
<evidence type="ECO:0000256" key="3">
    <source>
        <dbReference type="SAM" id="SignalP"/>
    </source>
</evidence>